<gene>
    <name evidence="3" type="ORF">G6N73_05175</name>
</gene>
<dbReference type="CDD" id="cd00293">
    <property type="entry name" value="USP-like"/>
    <property type="match status" value="1"/>
</dbReference>
<dbReference type="EMBL" id="JAAKZF010000003">
    <property type="protein sequence ID" value="NGO50577.1"/>
    <property type="molecule type" value="Genomic_DNA"/>
</dbReference>
<dbReference type="PRINTS" id="PR01438">
    <property type="entry name" value="UNVRSLSTRESS"/>
</dbReference>
<evidence type="ECO:0000313" key="4">
    <source>
        <dbReference type="Proteomes" id="UP001642900"/>
    </source>
</evidence>
<comment type="caution">
    <text evidence="3">The sequence shown here is derived from an EMBL/GenBank/DDBJ whole genome shotgun (WGS) entry which is preliminary data.</text>
</comment>
<keyword evidence="4" id="KW-1185">Reference proteome</keyword>
<sequence length="279" mass="29654">MPFKTIVAIIQSAEDTDRVLDCAVPLAARFEGHVIGVHAEALPVAYASTIGFPDTEFLQATADMNKERSKKLEGLFRARLEAAGQSFEWRGLESFSGDSALSGISSARCADLVVAAQRNPDADSDASTDIDTLLYDAGRPVLVVPHAGPSLSSYNRILIAWNGSREAARAAFDALPFIVEAEQVEILVIDPPEDIEANADAGGAEIAAALARHGANVAVAMEESDGRAVDDVIQDRVGAIGADLLVMGAYSHSWLRELLFGGITRTVLQSMPVATFMSR</sequence>
<comment type="similarity">
    <text evidence="1">Belongs to the universal stress protein A family.</text>
</comment>
<dbReference type="Gene3D" id="3.40.50.12370">
    <property type="match status" value="1"/>
</dbReference>
<accession>A0A6G4W8W4</accession>
<organism evidence="3 4">
    <name type="scientific">Allomesorhizobium camelthorni</name>
    <dbReference type="NCBI Taxonomy" id="475069"/>
    <lineage>
        <taxon>Bacteria</taxon>
        <taxon>Pseudomonadati</taxon>
        <taxon>Pseudomonadota</taxon>
        <taxon>Alphaproteobacteria</taxon>
        <taxon>Hyphomicrobiales</taxon>
        <taxon>Phyllobacteriaceae</taxon>
        <taxon>Allomesorhizobium</taxon>
    </lineage>
</organism>
<proteinExistence type="inferred from homology"/>
<feature type="domain" description="UspA" evidence="2">
    <location>
        <begin position="154"/>
        <end position="275"/>
    </location>
</feature>
<protein>
    <submittedName>
        <fullName evidence="3">Universal stress protein</fullName>
    </submittedName>
</protein>
<dbReference type="SUPFAM" id="SSF52402">
    <property type="entry name" value="Adenine nucleotide alpha hydrolases-like"/>
    <property type="match status" value="2"/>
</dbReference>
<evidence type="ECO:0000259" key="2">
    <source>
        <dbReference type="Pfam" id="PF00582"/>
    </source>
</evidence>
<evidence type="ECO:0000256" key="1">
    <source>
        <dbReference type="ARBA" id="ARBA00008791"/>
    </source>
</evidence>
<dbReference type="Pfam" id="PF00582">
    <property type="entry name" value="Usp"/>
    <property type="match status" value="1"/>
</dbReference>
<reference evidence="3 4" key="1">
    <citation type="submission" date="2020-02" db="EMBL/GenBank/DDBJ databases">
        <title>Genome sequence of strain CCNWXJ40-4.</title>
        <authorList>
            <person name="Gao J."/>
            <person name="Sun J."/>
        </authorList>
    </citation>
    <scope>NUCLEOTIDE SEQUENCE [LARGE SCALE GENOMIC DNA]</scope>
    <source>
        <strain evidence="3 4">CCNWXJ 40-4</strain>
    </source>
</reference>
<dbReference type="InterPro" id="IPR006015">
    <property type="entry name" value="Universal_stress_UspA"/>
</dbReference>
<dbReference type="PANTHER" id="PTHR46268">
    <property type="entry name" value="STRESS RESPONSE PROTEIN NHAX"/>
    <property type="match status" value="1"/>
</dbReference>
<dbReference type="RefSeq" id="WP_165024229.1">
    <property type="nucleotide sequence ID" value="NZ_JAAKZF010000003.1"/>
</dbReference>
<name>A0A6G4W8W4_9HYPH</name>
<dbReference type="PANTHER" id="PTHR46268:SF15">
    <property type="entry name" value="UNIVERSAL STRESS PROTEIN HP_0031"/>
    <property type="match status" value="1"/>
</dbReference>
<dbReference type="AlphaFoldDB" id="A0A6G4W8W4"/>
<dbReference type="InterPro" id="IPR006016">
    <property type="entry name" value="UspA"/>
</dbReference>
<evidence type="ECO:0000313" key="3">
    <source>
        <dbReference type="EMBL" id="NGO50577.1"/>
    </source>
</evidence>
<dbReference type="Proteomes" id="UP001642900">
    <property type="component" value="Unassembled WGS sequence"/>
</dbReference>